<dbReference type="Proteomes" id="UP001556367">
    <property type="component" value="Unassembled WGS sequence"/>
</dbReference>
<proteinExistence type="predicted"/>
<evidence type="ECO:0000256" key="2">
    <source>
        <dbReference type="SAM" id="MobiDB-lite"/>
    </source>
</evidence>
<accession>A0ABR3IUN7</accession>
<feature type="coiled-coil region" evidence="1">
    <location>
        <begin position="78"/>
        <end position="119"/>
    </location>
</feature>
<feature type="compositionally biased region" description="Basic and acidic residues" evidence="2">
    <location>
        <begin position="24"/>
        <end position="41"/>
    </location>
</feature>
<feature type="region of interest" description="Disordered" evidence="2">
    <location>
        <begin position="1"/>
        <end position="46"/>
    </location>
</feature>
<dbReference type="EMBL" id="JASNQZ010000015">
    <property type="protein sequence ID" value="KAL0946959.1"/>
    <property type="molecule type" value="Genomic_DNA"/>
</dbReference>
<organism evidence="3 4">
    <name type="scientific">Hohenbuehelia grisea</name>
    <dbReference type="NCBI Taxonomy" id="104357"/>
    <lineage>
        <taxon>Eukaryota</taxon>
        <taxon>Fungi</taxon>
        <taxon>Dikarya</taxon>
        <taxon>Basidiomycota</taxon>
        <taxon>Agaricomycotina</taxon>
        <taxon>Agaricomycetes</taxon>
        <taxon>Agaricomycetidae</taxon>
        <taxon>Agaricales</taxon>
        <taxon>Pleurotineae</taxon>
        <taxon>Pleurotaceae</taxon>
        <taxon>Hohenbuehelia</taxon>
    </lineage>
</organism>
<evidence type="ECO:0000313" key="4">
    <source>
        <dbReference type="Proteomes" id="UP001556367"/>
    </source>
</evidence>
<reference evidence="4" key="1">
    <citation type="submission" date="2024-06" db="EMBL/GenBank/DDBJ databases">
        <title>Multi-omics analyses provide insights into the biosynthesis of the anticancer antibiotic pleurotin in Hohenbuehelia grisea.</title>
        <authorList>
            <person name="Weaver J.A."/>
            <person name="Alberti F."/>
        </authorList>
    </citation>
    <scope>NUCLEOTIDE SEQUENCE [LARGE SCALE GENOMIC DNA]</scope>
    <source>
        <strain evidence="4">T-177</strain>
    </source>
</reference>
<name>A0ABR3IUN7_9AGAR</name>
<comment type="caution">
    <text evidence="3">The sequence shown here is derived from an EMBL/GenBank/DDBJ whole genome shotgun (WGS) entry which is preliminary data.</text>
</comment>
<evidence type="ECO:0000313" key="3">
    <source>
        <dbReference type="EMBL" id="KAL0946959.1"/>
    </source>
</evidence>
<feature type="compositionally biased region" description="Polar residues" evidence="2">
    <location>
        <begin position="1"/>
        <end position="11"/>
    </location>
</feature>
<keyword evidence="1" id="KW-0175">Coiled coil</keyword>
<evidence type="ECO:0000256" key="1">
    <source>
        <dbReference type="SAM" id="Coils"/>
    </source>
</evidence>
<gene>
    <name evidence="3" type="ORF">HGRIS_013115</name>
</gene>
<keyword evidence="4" id="KW-1185">Reference proteome</keyword>
<sequence length="123" mass="14173">MSSSQPDTSQFDDVKFRPSLSRPQTEKESDAPRAGDQEEKVWSPIRMDIPASNLDLDLDQLLDDEPTKVDGHFRVEKFKKRASNVMKLTQENEKLQAELKAMSERLEAAERRREALEKKAEIN</sequence>
<protein>
    <submittedName>
        <fullName evidence="3">Uncharacterized protein</fullName>
    </submittedName>
</protein>